<feature type="transmembrane region" description="Helical" evidence="1">
    <location>
        <begin position="32"/>
        <end position="55"/>
    </location>
</feature>
<dbReference type="Proteomes" id="UP000009375">
    <property type="component" value="Unassembled WGS sequence"/>
</dbReference>
<protein>
    <submittedName>
        <fullName evidence="2">Uncharacterized protein</fullName>
    </submittedName>
</protein>
<organism evidence="2 3">
    <name type="scientific">Candidatus Parvarchaeum acidiphilum ARMAN-4</name>
    <dbReference type="NCBI Taxonomy" id="662760"/>
    <lineage>
        <taxon>Archaea</taxon>
        <taxon>Candidatus Parvarchaeota</taxon>
        <taxon>Candidatus Parvarchaeum</taxon>
    </lineage>
</organism>
<name>D2EF24_PARA4</name>
<reference evidence="2 3" key="1">
    <citation type="journal article" date="2010" name="Proc. Natl. Acad. Sci. U.S.A.">
        <title>Enigmatic, ultrasmall, uncultivated Archaea.</title>
        <authorList>
            <person name="Baker B.J."/>
            <person name="Comolli L.R."/>
            <person name="Dick G.J."/>
            <person name="Hauser L.J."/>
            <person name="Hyatt D."/>
            <person name="Dill B.D."/>
            <person name="Land M.L."/>
            <person name="Verberkmoes N.C."/>
            <person name="Hettich R.L."/>
            <person name="Banfield J.F."/>
        </authorList>
    </citation>
    <scope>NUCLEOTIDE SEQUENCE [LARGE SCALE GENOMIC DNA]</scope>
</reference>
<dbReference type="AlphaFoldDB" id="D2EF24"/>
<evidence type="ECO:0000313" key="3">
    <source>
        <dbReference type="Proteomes" id="UP000009375"/>
    </source>
</evidence>
<evidence type="ECO:0000256" key="1">
    <source>
        <dbReference type="SAM" id="Phobius"/>
    </source>
</evidence>
<feature type="transmembrane region" description="Helical" evidence="1">
    <location>
        <begin position="67"/>
        <end position="86"/>
    </location>
</feature>
<sequence length="187" mass="20150">MLEKALSFAFNVTSNKTNVTTTLTAPAPGVSLLFSGVESFLFPFLLVFAIVYGVLQRSEIFKGKSDIDAIIAFVLGIIFATTNYTLKLTYLILPIVGIVAIVIFMLLVIGSMLYGSSSDLLKSGSGRKIIVIISVLVSIGLIIWVLLTANLGFVGISATSVSSNLSQYFPYIIVFIALILGAYFLFK</sequence>
<feature type="transmembrane region" description="Helical" evidence="1">
    <location>
        <begin position="92"/>
        <end position="117"/>
    </location>
</feature>
<keyword evidence="1" id="KW-0472">Membrane</keyword>
<accession>D2EF24</accession>
<feature type="transmembrane region" description="Helical" evidence="1">
    <location>
        <begin position="168"/>
        <end position="186"/>
    </location>
</feature>
<keyword evidence="1" id="KW-0812">Transmembrane</keyword>
<evidence type="ECO:0000313" key="2">
    <source>
        <dbReference type="EMBL" id="EEZ93050.1"/>
    </source>
</evidence>
<keyword evidence="1" id="KW-1133">Transmembrane helix</keyword>
<dbReference type="EMBL" id="GG730043">
    <property type="protein sequence ID" value="EEZ93050.1"/>
    <property type="molecule type" value="Genomic_DNA"/>
</dbReference>
<feature type="transmembrane region" description="Helical" evidence="1">
    <location>
        <begin position="129"/>
        <end position="156"/>
    </location>
</feature>
<gene>
    <name evidence="2" type="ORF">BJBARM4_0331</name>
</gene>
<proteinExistence type="predicted"/>